<dbReference type="GeneTree" id="ENSGT00940000158989"/>
<reference evidence="5" key="1">
    <citation type="journal article" date="2006" name="Science">
        <title>Ancient noncoding elements conserved in the human genome.</title>
        <authorList>
            <person name="Venkatesh B."/>
            <person name="Kirkness E.F."/>
            <person name="Loh Y.H."/>
            <person name="Halpern A.L."/>
            <person name="Lee A.P."/>
            <person name="Johnson J."/>
            <person name="Dandona N."/>
            <person name="Viswanathan L.D."/>
            <person name="Tay A."/>
            <person name="Venter J.C."/>
            <person name="Strausberg R.L."/>
            <person name="Brenner S."/>
        </authorList>
    </citation>
    <scope>NUCLEOTIDE SEQUENCE [LARGE SCALE GENOMIC DNA]</scope>
</reference>
<protein>
    <recommendedName>
        <fullName evidence="3">Small G protein signalling modulator 1/2 Rab-binding domain-containing protein</fullName>
    </recommendedName>
</protein>
<evidence type="ECO:0000259" key="3">
    <source>
        <dbReference type="Pfam" id="PF12068"/>
    </source>
</evidence>
<feature type="region of interest" description="Disordered" evidence="2">
    <location>
        <begin position="1"/>
        <end position="22"/>
    </location>
</feature>
<keyword evidence="1" id="KW-0343">GTPase activation</keyword>
<sequence>SPSCQGSDTVLDWMPDSERGQSSEFAYTKRVSVGASGHTEPEEDMFDPGYEPDWAVISTVRPRAPVAPSPGAHSKWAFSLSLTDLKSIRKNKPGLGWSYLIFITRDGISFPALHFHAGGSWALLKLSQAWLMAPTPLPQALALITQVHRPVSLTLY</sequence>
<evidence type="ECO:0000313" key="4">
    <source>
        <dbReference type="Ensembl" id="ENSCMIP00000004690.1"/>
    </source>
</evidence>
<evidence type="ECO:0000256" key="1">
    <source>
        <dbReference type="ARBA" id="ARBA00022468"/>
    </source>
</evidence>
<dbReference type="Ensembl" id="ENSCMIT00000004866.1">
    <property type="protein sequence ID" value="ENSCMIP00000004690.1"/>
    <property type="gene ID" value="ENSCMIG00000002789.1"/>
</dbReference>
<name>A0A4W3GP20_CALMI</name>
<dbReference type="GO" id="GO:0005096">
    <property type="term" value="F:GTPase activator activity"/>
    <property type="evidence" value="ECO:0007669"/>
    <property type="project" value="UniProtKB-KW"/>
</dbReference>
<evidence type="ECO:0000256" key="2">
    <source>
        <dbReference type="SAM" id="MobiDB-lite"/>
    </source>
</evidence>
<feature type="domain" description="Small G protein signalling modulator 1/2 Rab-binding" evidence="3">
    <location>
        <begin position="7"/>
        <end position="152"/>
    </location>
</feature>
<proteinExistence type="predicted"/>
<dbReference type="InterPro" id="IPR021935">
    <property type="entry name" value="SGSM1/2_RBD"/>
</dbReference>
<dbReference type="Pfam" id="PF12068">
    <property type="entry name" value="PH_RBD"/>
    <property type="match status" value="1"/>
</dbReference>
<dbReference type="AlphaFoldDB" id="A0A4W3GP20"/>
<dbReference type="InParanoid" id="A0A4W3GP20"/>
<dbReference type="STRING" id="7868.ENSCMIP00000004690"/>
<reference evidence="5" key="2">
    <citation type="journal article" date="2007" name="PLoS Biol.">
        <title>Survey sequencing and comparative analysis of the elephant shark (Callorhinchus milii) genome.</title>
        <authorList>
            <person name="Venkatesh B."/>
            <person name="Kirkness E.F."/>
            <person name="Loh Y.H."/>
            <person name="Halpern A.L."/>
            <person name="Lee A.P."/>
            <person name="Johnson J."/>
            <person name="Dandona N."/>
            <person name="Viswanathan L.D."/>
            <person name="Tay A."/>
            <person name="Venter J.C."/>
            <person name="Strausberg R.L."/>
            <person name="Brenner S."/>
        </authorList>
    </citation>
    <scope>NUCLEOTIDE SEQUENCE [LARGE SCALE GENOMIC DNA]</scope>
</reference>
<reference evidence="4" key="4">
    <citation type="submission" date="2025-08" db="UniProtKB">
        <authorList>
            <consortium name="Ensembl"/>
        </authorList>
    </citation>
    <scope>IDENTIFICATION</scope>
</reference>
<dbReference type="Proteomes" id="UP000314986">
    <property type="component" value="Unassembled WGS sequence"/>
</dbReference>
<reference evidence="4" key="5">
    <citation type="submission" date="2025-09" db="UniProtKB">
        <authorList>
            <consortium name="Ensembl"/>
        </authorList>
    </citation>
    <scope>IDENTIFICATION</scope>
</reference>
<accession>A0A4W3GP20</accession>
<keyword evidence="5" id="KW-1185">Reference proteome</keyword>
<organism evidence="4 5">
    <name type="scientific">Callorhinchus milii</name>
    <name type="common">Ghost shark</name>
    <dbReference type="NCBI Taxonomy" id="7868"/>
    <lineage>
        <taxon>Eukaryota</taxon>
        <taxon>Metazoa</taxon>
        <taxon>Chordata</taxon>
        <taxon>Craniata</taxon>
        <taxon>Vertebrata</taxon>
        <taxon>Chondrichthyes</taxon>
        <taxon>Holocephali</taxon>
        <taxon>Chimaeriformes</taxon>
        <taxon>Callorhinchidae</taxon>
        <taxon>Callorhinchus</taxon>
    </lineage>
</organism>
<evidence type="ECO:0000313" key="5">
    <source>
        <dbReference type="Proteomes" id="UP000314986"/>
    </source>
</evidence>
<reference evidence="5" key="3">
    <citation type="journal article" date="2014" name="Nature">
        <title>Elephant shark genome provides unique insights into gnathostome evolution.</title>
        <authorList>
            <consortium name="International Elephant Shark Genome Sequencing Consortium"/>
            <person name="Venkatesh B."/>
            <person name="Lee A.P."/>
            <person name="Ravi V."/>
            <person name="Maurya A.K."/>
            <person name="Lian M.M."/>
            <person name="Swann J.B."/>
            <person name="Ohta Y."/>
            <person name="Flajnik M.F."/>
            <person name="Sutoh Y."/>
            <person name="Kasahara M."/>
            <person name="Hoon S."/>
            <person name="Gangu V."/>
            <person name="Roy S.W."/>
            <person name="Irimia M."/>
            <person name="Korzh V."/>
            <person name="Kondrychyn I."/>
            <person name="Lim Z.W."/>
            <person name="Tay B.H."/>
            <person name="Tohari S."/>
            <person name="Kong K.W."/>
            <person name="Ho S."/>
            <person name="Lorente-Galdos B."/>
            <person name="Quilez J."/>
            <person name="Marques-Bonet T."/>
            <person name="Raney B.J."/>
            <person name="Ingham P.W."/>
            <person name="Tay A."/>
            <person name="Hillier L.W."/>
            <person name="Minx P."/>
            <person name="Boehm T."/>
            <person name="Wilson R.K."/>
            <person name="Brenner S."/>
            <person name="Warren W.C."/>
        </authorList>
    </citation>
    <scope>NUCLEOTIDE SEQUENCE [LARGE SCALE GENOMIC DNA]</scope>
</reference>